<dbReference type="Proteomes" id="UP000275394">
    <property type="component" value="Unassembled WGS sequence"/>
</dbReference>
<evidence type="ECO:0000313" key="2">
    <source>
        <dbReference type="Proteomes" id="UP000275394"/>
    </source>
</evidence>
<proteinExistence type="predicted"/>
<accession>A0A3N2DKD9</accession>
<reference evidence="1 2" key="1">
    <citation type="submission" date="2018-11" db="EMBL/GenBank/DDBJ databases">
        <title>Genomic Encyclopedia of Type Strains, Phase IV (KMG-IV): sequencing the most valuable type-strain genomes for metagenomic binning, comparative biology and taxonomic classification.</title>
        <authorList>
            <person name="Goeker M."/>
        </authorList>
    </citation>
    <scope>NUCLEOTIDE SEQUENCE [LARGE SCALE GENOMIC DNA]</scope>
    <source>
        <strain evidence="1 2">DSM 100316</strain>
    </source>
</reference>
<organism evidence="1 2">
    <name type="scientific">Sinobacterium caligoides</name>
    <dbReference type="NCBI Taxonomy" id="933926"/>
    <lineage>
        <taxon>Bacteria</taxon>
        <taxon>Pseudomonadati</taxon>
        <taxon>Pseudomonadota</taxon>
        <taxon>Gammaproteobacteria</taxon>
        <taxon>Cellvibrionales</taxon>
        <taxon>Spongiibacteraceae</taxon>
        <taxon>Sinobacterium</taxon>
    </lineage>
</organism>
<protein>
    <submittedName>
        <fullName evidence="1">Uncharacterized protein</fullName>
    </submittedName>
</protein>
<dbReference type="AlphaFoldDB" id="A0A3N2DKD9"/>
<gene>
    <name evidence="1" type="ORF">EDC56_2909</name>
</gene>
<name>A0A3N2DKD9_9GAMM</name>
<comment type="caution">
    <text evidence="1">The sequence shown here is derived from an EMBL/GenBank/DDBJ whole genome shotgun (WGS) entry which is preliminary data.</text>
</comment>
<dbReference type="EMBL" id="RKHR01000005">
    <property type="protein sequence ID" value="ROS00271.1"/>
    <property type="molecule type" value="Genomic_DNA"/>
</dbReference>
<evidence type="ECO:0000313" key="1">
    <source>
        <dbReference type="EMBL" id="ROS00271.1"/>
    </source>
</evidence>
<keyword evidence="2" id="KW-1185">Reference proteome</keyword>
<sequence>MPLFLMAATLAHELAGQTKDGLVPSSEISSLSLSCWGIAVSSWDQDRPNIAINRKGGSVLNTEPFIADFDRFVTELLNLARLVA</sequence>